<dbReference type="PANTHER" id="PTHR12126:SF11">
    <property type="entry name" value="NADH DEHYDROGENASE [UBIQUINONE] 1 ALPHA SUBCOMPLEX SUBUNIT 9, MITOCHONDRIAL"/>
    <property type="match status" value="1"/>
</dbReference>
<reference evidence="3 4" key="1">
    <citation type="submission" date="2016-10" db="EMBL/GenBank/DDBJ databases">
        <authorList>
            <person name="de Groot N.N."/>
        </authorList>
    </citation>
    <scope>NUCLEOTIDE SEQUENCE [LARGE SCALE GENOMIC DNA]</scope>
    <source>
        <strain evidence="3 4">LMG 2247</strain>
    </source>
</reference>
<evidence type="ECO:0000313" key="4">
    <source>
        <dbReference type="Proteomes" id="UP000199706"/>
    </source>
</evidence>
<evidence type="ECO:0000313" key="3">
    <source>
        <dbReference type="EMBL" id="SDI82099.1"/>
    </source>
</evidence>
<dbReference type="AlphaFoldDB" id="A0A1G8NPB0"/>
<dbReference type="RefSeq" id="WP_090695916.1">
    <property type="nucleotide sequence ID" value="NZ_CADERL010000010.1"/>
</dbReference>
<feature type="transmembrane region" description="Helical" evidence="1">
    <location>
        <begin position="395"/>
        <end position="414"/>
    </location>
</feature>
<dbReference type="PANTHER" id="PTHR12126">
    <property type="entry name" value="NADH-UBIQUINONE OXIDOREDUCTASE 39 KDA SUBUNIT-RELATED"/>
    <property type="match status" value="1"/>
</dbReference>
<dbReference type="SUPFAM" id="SSF51735">
    <property type="entry name" value="NAD(P)-binding Rossmann-fold domains"/>
    <property type="match status" value="1"/>
</dbReference>
<feature type="transmembrane region" description="Helical" evidence="1">
    <location>
        <begin position="369"/>
        <end position="389"/>
    </location>
</feature>
<protein>
    <submittedName>
        <fullName evidence="3">Nucleoside-diphosphate-sugar epimerase</fullName>
    </submittedName>
</protein>
<dbReference type="InterPro" id="IPR025695">
    <property type="entry name" value="DoxX-like"/>
</dbReference>
<keyword evidence="1" id="KW-1133">Transmembrane helix</keyword>
<evidence type="ECO:0000259" key="2">
    <source>
        <dbReference type="Pfam" id="PF01370"/>
    </source>
</evidence>
<dbReference type="Gene3D" id="3.40.50.720">
    <property type="entry name" value="NAD(P)-binding Rossmann-like Domain"/>
    <property type="match status" value="1"/>
</dbReference>
<dbReference type="Pfam" id="PF13781">
    <property type="entry name" value="DoxX_3"/>
    <property type="match status" value="1"/>
</dbReference>
<gene>
    <name evidence="3" type="ORF">SAMN05216466_13626</name>
</gene>
<feature type="transmembrane region" description="Helical" evidence="1">
    <location>
        <begin position="344"/>
        <end position="364"/>
    </location>
</feature>
<proteinExistence type="predicted"/>
<feature type="domain" description="NAD-dependent epimerase/dehydratase" evidence="2">
    <location>
        <begin position="3"/>
        <end position="191"/>
    </location>
</feature>
<keyword evidence="1" id="KW-0472">Membrane</keyword>
<dbReference type="GO" id="GO:0044877">
    <property type="term" value="F:protein-containing complex binding"/>
    <property type="evidence" value="ECO:0007669"/>
    <property type="project" value="TreeGrafter"/>
</dbReference>
<dbReference type="Pfam" id="PF01370">
    <property type="entry name" value="Epimerase"/>
    <property type="match status" value="1"/>
</dbReference>
<feature type="transmembrane region" description="Helical" evidence="1">
    <location>
        <begin position="303"/>
        <end position="324"/>
    </location>
</feature>
<evidence type="ECO:0000256" key="1">
    <source>
        <dbReference type="SAM" id="Phobius"/>
    </source>
</evidence>
<organism evidence="3 4">
    <name type="scientific">Paraburkholderia phenazinium</name>
    <dbReference type="NCBI Taxonomy" id="60549"/>
    <lineage>
        <taxon>Bacteria</taxon>
        <taxon>Pseudomonadati</taxon>
        <taxon>Pseudomonadota</taxon>
        <taxon>Betaproteobacteria</taxon>
        <taxon>Burkholderiales</taxon>
        <taxon>Burkholderiaceae</taxon>
        <taxon>Paraburkholderia</taxon>
    </lineage>
</organism>
<dbReference type="InterPro" id="IPR036291">
    <property type="entry name" value="NAD(P)-bd_dom_sf"/>
</dbReference>
<dbReference type="Proteomes" id="UP000199706">
    <property type="component" value="Unassembled WGS sequence"/>
</dbReference>
<keyword evidence="1" id="KW-0812">Transmembrane</keyword>
<sequence length="419" mass="45049">MNVLVCGARGFLGAAICERLVQAGHTVVKGVREPHAFAQEVAVDFSRDLTVDAWLPKLAGIDAVVNAVGILVERSGQRFADIHEQAPIALFTACSAAGVRRVVQVSALGVEQGGSPYFDSKLSADRFLATQPIEWQICRPSLVYGAKGKSASFFRTLASLPVCAVAAQGRQMLQPIHIDDLAQALLHLLDAATPARQCVELVGATRVAYRDMLSSYRRQMGFPRALTVSVPGWLISCAATLLDPIPGAILTRDTWKMLRAGNVGDAAQTASLLARPPKGVDDFMTPAEAPSMREQALAQWRSGLFRGVLALVWIWTALVSLFVYPLRDSLALLAQVQLTGPVAAAALYGAGLLDFTFGVATLLLPCRRLWLAQAALIAFYTVVIGIAMPEFVTHPFGPLLKNLPILAILFLLIAEEKKS</sequence>
<accession>A0A1G8NPB0</accession>
<dbReference type="OrthoDB" id="5292533at2"/>
<dbReference type="InterPro" id="IPR051207">
    <property type="entry name" value="ComplexI_NDUFA9_subunit"/>
</dbReference>
<name>A0A1G8NPB0_9BURK</name>
<dbReference type="InterPro" id="IPR001509">
    <property type="entry name" value="Epimerase_deHydtase"/>
</dbReference>
<dbReference type="EMBL" id="FNCJ01000036">
    <property type="protein sequence ID" value="SDI82099.1"/>
    <property type="molecule type" value="Genomic_DNA"/>
</dbReference>